<feature type="unsure residue" description="D or N" evidence="10">
    <location>
        <position position="837"/>
    </location>
</feature>
<keyword evidence="3" id="KW-0539">Nucleus</keyword>
<evidence type="ECO:0000313" key="8">
    <source>
        <dbReference type="Proteomes" id="UP000515163"/>
    </source>
</evidence>
<keyword evidence="2 4" id="KW-0103">Bromodomain</keyword>
<comment type="subcellular location">
    <subcellularLocation>
        <location evidence="1">Nucleus</location>
    </subcellularLocation>
</comment>
<feature type="region of interest" description="Disordered" evidence="5">
    <location>
        <begin position="137"/>
        <end position="200"/>
    </location>
</feature>
<dbReference type="PROSITE" id="PS50014">
    <property type="entry name" value="BROMODOMAIN_2"/>
    <property type="match status" value="1"/>
</dbReference>
<name>A0A6P8HNP5_ACTTE</name>
<evidence type="ECO:0000259" key="7">
    <source>
        <dbReference type="PROSITE" id="PS51138"/>
    </source>
</evidence>
<evidence type="ECO:0000313" key="9">
    <source>
        <dbReference type="RefSeq" id="XP_031556642.1"/>
    </source>
</evidence>
<feature type="region of interest" description="Disordered" evidence="5">
    <location>
        <begin position="682"/>
        <end position="713"/>
    </location>
</feature>
<dbReference type="CDD" id="cd04369">
    <property type="entry name" value="Bromodomain"/>
    <property type="match status" value="1"/>
</dbReference>
<feature type="domain" description="ENT" evidence="7">
    <location>
        <begin position="13"/>
        <end position="97"/>
    </location>
</feature>
<dbReference type="KEGG" id="aten:116293364"/>
<feature type="domain" description="Bromo" evidence="6">
    <location>
        <begin position="1217"/>
        <end position="1279"/>
    </location>
</feature>
<dbReference type="RefSeq" id="XP_031556642.1">
    <property type="nucleotide sequence ID" value="XM_031700782.1"/>
</dbReference>
<evidence type="ECO:0000256" key="1">
    <source>
        <dbReference type="ARBA" id="ARBA00004123"/>
    </source>
</evidence>
<dbReference type="PROSITE" id="PS51138">
    <property type="entry name" value="ENT"/>
    <property type="match status" value="1"/>
</dbReference>
<dbReference type="Pfam" id="PF03735">
    <property type="entry name" value="ENT"/>
    <property type="match status" value="1"/>
</dbReference>
<evidence type="ECO:0000256" key="5">
    <source>
        <dbReference type="SAM" id="MobiDB-lite"/>
    </source>
</evidence>
<dbReference type="GO" id="GO:0005654">
    <property type="term" value="C:nucleoplasm"/>
    <property type="evidence" value="ECO:0007669"/>
    <property type="project" value="TreeGrafter"/>
</dbReference>
<feature type="compositionally biased region" description="Basic and acidic residues" evidence="5">
    <location>
        <begin position="744"/>
        <end position="775"/>
    </location>
</feature>
<dbReference type="Proteomes" id="UP000515163">
    <property type="component" value="Unplaced"/>
</dbReference>
<feature type="compositionally biased region" description="Polar residues" evidence="5">
    <location>
        <begin position="571"/>
        <end position="584"/>
    </location>
</feature>
<dbReference type="PRINTS" id="PR00503">
    <property type="entry name" value="BROMODOMAIN"/>
</dbReference>
<keyword evidence="8" id="KW-1185">Reference proteome</keyword>
<dbReference type="InterPro" id="IPR005491">
    <property type="entry name" value="ENT_dom"/>
</dbReference>
<feature type="region of interest" description="Disordered" evidence="5">
    <location>
        <begin position="952"/>
        <end position="972"/>
    </location>
</feature>
<dbReference type="Gene3D" id="1.10.1240.40">
    <property type="entry name" value="ENT domain"/>
    <property type="match status" value="1"/>
</dbReference>
<proteinExistence type="predicted"/>
<dbReference type="InterPro" id="IPR036427">
    <property type="entry name" value="Bromodomain-like_sf"/>
</dbReference>
<feature type="compositionally biased region" description="Basic and acidic residues" evidence="5">
    <location>
        <begin position="532"/>
        <end position="542"/>
    </location>
</feature>
<feature type="region of interest" description="Disordered" evidence="5">
    <location>
        <begin position="569"/>
        <end position="610"/>
    </location>
</feature>
<dbReference type="OrthoDB" id="784962at2759"/>
<dbReference type="PANTHER" id="PTHR16500:SF3">
    <property type="entry name" value="BRCA2-INTERACTING TRANSCRIPTIONAL REPRESSOR EMSY"/>
    <property type="match status" value="1"/>
</dbReference>
<protein>
    <submittedName>
        <fullName evidence="9 10">BRCA2-interacting transcriptional repressor EMSY-like</fullName>
    </submittedName>
</protein>
<dbReference type="PANTHER" id="PTHR16500">
    <property type="entry name" value="BRCA2-INTERACTING TRANSCRIPTIONAL REPRESSOR EMSY"/>
    <property type="match status" value="1"/>
</dbReference>
<evidence type="ECO:0000256" key="2">
    <source>
        <dbReference type="ARBA" id="ARBA00023117"/>
    </source>
</evidence>
<reference evidence="9 10" key="1">
    <citation type="submission" date="2025-04" db="UniProtKB">
        <authorList>
            <consortium name="RefSeq"/>
        </authorList>
    </citation>
    <scope>IDENTIFICATION</scope>
    <source>
        <tissue evidence="9 10">Tentacle</tissue>
    </source>
</reference>
<dbReference type="RefSeq" id="XP_031556643.1">
    <property type="nucleotide sequence ID" value="XM_031700783.1"/>
</dbReference>
<organism evidence="8 10">
    <name type="scientific">Actinia tenebrosa</name>
    <name type="common">Australian red waratah sea anemone</name>
    <dbReference type="NCBI Taxonomy" id="6105"/>
    <lineage>
        <taxon>Eukaryota</taxon>
        <taxon>Metazoa</taxon>
        <taxon>Cnidaria</taxon>
        <taxon>Anthozoa</taxon>
        <taxon>Hexacorallia</taxon>
        <taxon>Actiniaria</taxon>
        <taxon>Actiniidae</taxon>
        <taxon>Actinia</taxon>
    </lineage>
</organism>
<gene>
    <name evidence="9 10" type="primary">LOC116293364</name>
</gene>
<dbReference type="Pfam" id="PF00439">
    <property type="entry name" value="Bromodomain"/>
    <property type="match status" value="1"/>
</dbReference>
<feature type="region of interest" description="Disordered" evidence="5">
    <location>
        <begin position="515"/>
        <end position="542"/>
    </location>
</feature>
<dbReference type="InterPro" id="IPR033482">
    <property type="entry name" value="EMSY"/>
</dbReference>
<dbReference type="InterPro" id="IPR001487">
    <property type="entry name" value="Bromodomain"/>
</dbReference>
<feature type="compositionally biased region" description="Polar residues" evidence="5">
    <location>
        <begin position="137"/>
        <end position="148"/>
    </location>
</feature>
<feature type="compositionally biased region" description="Polar residues" evidence="5">
    <location>
        <begin position="682"/>
        <end position="712"/>
    </location>
</feature>
<evidence type="ECO:0000256" key="3">
    <source>
        <dbReference type="ARBA" id="ARBA00023242"/>
    </source>
</evidence>
<dbReference type="SUPFAM" id="SSF47370">
    <property type="entry name" value="Bromodomain"/>
    <property type="match status" value="1"/>
</dbReference>
<feature type="region of interest" description="Disordered" evidence="5">
    <location>
        <begin position="737"/>
        <end position="820"/>
    </location>
</feature>
<feature type="compositionally biased region" description="Low complexity" evidence="5">
    <location>
        <begin position="149"/>
        <end position="167"/>
    </location>
</feature>
<feature type="compositionally biased region" description="Low complexity" evidence="5">
    <location>
        <begin position="957"/>
        <end position="969"/>
    </location>
</feature>
<dbReference type="SUPFAM" id="SSF158639">
    <property type="entry name" value="ENT-like"/>
    <property type="match status" value="1"/>
</dbReference>
<dbReference type="SMART" id="SM00297">
    <property type="entry name" value="BROMO"/>
    <property type="match status" value="1"/>
</dbReference>
<accession>A0A6P8HNP5</accession>
<dbReference type="InterPro" id="IPR036142">
    <property type="entry name" value="ENT_dom-like_sf"/>
</dbReference>
<dbReference type="Gene3D" id="1.20.920.10">
    <property type="entry name" value="Bromodomain-like"/>
    <property type="match status" value="1"/>
</dbReference>
<evidence type="ECO:0000256" key="4">
    <source>
        <dbReference type="PROSITE-ProRule" id="PRU00035"/>
    </source>
</evidence>
<dbReference type="SMART" id="SM01191">
    <property type="entry name" value="ENT"/>
    <property type="match status" value="1"/>
</dbReference>
<dbReference type="GO" id="GO:0006355">
    <property type="term" value="P:regulation of DNA-templated transcription"/>
    <property type="evidence" value="ECO:0007669"/>
    <property type="project" value="InterPro"/>
</dbReference>
<evidence type="ECO:0000313" key="10">
    <source>
        <dbReference type="RefSeq" id="XP_031556643.1"/>
    </source>
</evidence>
<evidence type="ECO:0000259" key="6">
    <source>
        <dbReference type="PROSITE" id="PS50014"/>
    </source>
</evidence>
<sequence>MFLKTMEVSREEAKRILRRLELEAYSSIVSTFRAQGDLNREKKKLLTDLGIHLSISTERHRAEVRRAFSDDRLGAVAECIVGPSTCSEWAAEGRRLVPLMPRLVPQTILSGTATASANAAAAANAQVSAQVKKTAVGNSLVSSTTRETSFNSSTSGPSSVKPSPVKPLARQSSETIDVEYDSDDNKAKKKRKLSQNVTVAKPSPKMLLNATSVVNKQGTKTNSVSTSTMTKVGKQPLTAGNVKATQKLMLPASASQVKLLTKTVSITQTVCQAKTVLNYKTVAAPAAVKVQTVMSHTAPKTQVKVAIPSKNVLVPKPSVSTSPSKSVTSPIKAGITMSHLAAKQRGKQTARFKPVPGTVKYKPVTPATKETTAVTMATTSSNITTLTGSTISSIPSTQPIVRVIQVPSTGGMGISKPMIGMTTGLSKPSASVASVSSGTSVLKIPISTTTQSSAITSTTQGGKILSQAPAKSVTTSSSKTVVMSTIVGGTKKVVLSVPAPVTPIKAKPSAVVATSSAAKSTGIGSQLSQSPSEKKKAAEKPAKITTVPSLECTETSSFLKAPQATIPKTGAASTLSSQGRTRPLQTLLPAPPKPTAVTSTTPLPSAPTGRKLPQILPAPAKTTVLVPLATPATQTVGSTTLVSTAVVSTGGSNSKVPMVQLMSKSTAPPVVSKLSFTNAFPGSSTSVSPAGSQAKTSLTHSGLIPQVTNESPGSLVETLPTVPVVLDNTVNLVIPKSNASFTDTQKEPTDQESRAHDDKPEEQEPSKADHLKTEGDNNTSSEDDSLLVCSETSLQDGPLTPEEISPEDRAGNLTSSPVQPLQATSISSRSLLAAHNDSGHEKCTSTFLSNENVTDFQGKTTPEVNDSSKIVNDILNDLDSVHDLKEKSQAKPCEKQPSALNDRDFEKCKELEEVKNISLQEGLGGKNLAMDDVKDFGAVSSFLLNFVGENMSDQNASNSSESSSVSSGLDSKELQEVNVGLKPDQTNEILAESKQQNEGLKTTVQFSPESRVFSGNLDISSISLNISSTSKAEESLQNKVNHDGFSLENIHSHSNKVDHDLKDLPQNLFGCSTSSKESLCNQSSATFVQSSVEQSLVENSNQYHLKDSVQCPSEQSMKDLPQTSVNSDIIGNMLAAHASSSSAEHEEGLTESERLALEAIANVRTSGRKRKPPTILSLSPPRQTSGWIRGALSLLQKVCGYRGQGRKKGDHSPVTWFLRPVDPNEAPGYLKVIKTPMDFSTIKSKLEAGLYKDYTEFYDDMILTKTNCFKYNPPGHDIRKDCEEVFHYFETEYEKMLERWEKCHVSPAKKPRTMPKSEFATSMSC</sequence>